<gene>
    <name evidence="5" type="primary">allA</name>
    <name evidence="5" type="ORF">ROSMUCSMR3_02727</name>
</gene>
<dbReference type="OrthoDB" id="9804602at2"/>
<dbReference type="PANTHER" id="PTHR21221">
    <property type="entry name" value="UREIDOGLYCOLATE HYDROLASE"/>
    <property type="match status" value="1"/>
</dbReference>
<reference evidence="5 6" key="1">
    <citation type="submission" date="2017-03" db="EMBL/GenBank/DDBJ databases">
        <title>Genome Sequence of Roseovarius mucosus strain SMR3 Isolated from a culture of the Diatom Skeletonema marinoi.</title>
        <authorList>
            <person name="Topel M."/>
            <person name="Pinder M."/>
            <person name="Johansson O.N."/>
            <person name="Kourtchenko O."/>
            <person name="Godhe A."/>
            <person name="Clarke A.K."/>
        </authorList>
    </citation>
    <scope>NUCLEOTIDE SEQUENCE [LARGE SCALE GENOMIC DNA]</scope>
    <source>
        <strain evidence="5 6">SMR3</strain>
    </source>
</reference>
<dbReference type="GO" id="GO:0000256">
    <property type="term" value="P:allantoin catabolic process"/>
    <property type="evidence" value="ECO:0007669"/>
    <property type="project" value="InterPro"/>
</dbReference>
<evidence type="ECO:0000256" key="4">
    <source>
        <dbReference type="ARBA" id="ARBA00047684"/>
    </source>
</evidence>
<dbReference type="PIRSF" id="PIRSF017306">
    <property type="entry name" value="Ureidogly_hydro"/>
    <property type="match status" value="1"/>
</dbReference>
<dbReference type="GO" id="GO:0006144">
    <property type="term" value="P:purine nucleobase metabolic process"/>
    <property type="evidence" value="ECO:0007669"/>
    <property type="project" value="UniProtKB-KW"/>
</dbReference>
<accession>A0A1V0RR73</accession>
<proteinExistence type="predicted"/>
<dbReference type="Gene3D" id="2.60.120.480">
    <property type="entry name" value="Ureidoglycolate hydrolase"/>
    <property type="match status" value="1"/>
</dbReference>
<evidence type="ECO:0000313" key="5">
    <source>
        <dbReference type="EMBL" id="ARE84196.1"/>
    </source>
</evidence>
<organism evidence="5 6">
    <name type="scientific">Roseovarius mucosus</name>
    <dbReference type="NCBI Taxonomy" id="215743"/>
    <lineage>
        <taxon>Bacteria</taxon>
        <taxon>Pseudomonadati</taxon>
        <taxon>Pseudomonadota</taxon>
        <taxon>Alphaproteobacteria</taxon>
        <taxon>Rhodobacterales</taxon>
        <taxon>Roseobacteraceae</taxon>
        <taxon>Roseovarius</taxon>
    </lineage>
</organism>
<comment type="catalytic activity">
    <reaction evidence="4">
        <text>(S)-ureidoglycolate = urea + glyoxylate</text>
        <dbReference type="Rhea" id="RHEA:11304"/>
        <dbReference type="ChEBI" id="CHEBI:16199"/>
        <dbReference type="ChEBI" id="CHEBI:36655"/>
        <dbReference type="ChEBI" id="CHEBI:57296"/>
        <dbReference type="EC" id="4.3.2.3"/>
    </reaction>
</comment>
<evidence type="ECO:0000256" key="2">
    <source>
        <dbReference type="ARBA" id="ARBA00022631"/>
    </source>
</evidence>
<dbReference type="EC" id="4.3.2.3" evidence="5"/>
<protein>
    <submittedName>
        <fullName evidence="5">Ureidoglycolate lyase</fullName>
        <ecNumber evidence="5">4.3.2.3</ecNumber>
    </submittedName>
</protein>
<dbReference type="GO" id="GO:0004848">
    <property type="term" value="F:ureidoglycolate hydrolase activity"/>
    <property type="evidence" value="ECO:0007669"/>
    <property type="project" value="InterPro"/>
</dbReference>
<dbReference type="KEGG" id="rmm:ROSMUCSMR3_02727"/>
<evidence type="ECO:0000256" key="3">
    <source>
        <dbReference type="ARBA" id="ARBA00023239"/>
    </source>
</evidence>
<dbReference type="InterPro" id="IPR011051">
    <property type="entry name" value="RmlC_Cupin_sf"/>
</dbReference>
<keyword evidence="6" id="KW-1185">Reference proteome</keyword>
<dbReference type="GO" id="GO:0050385">
    <property type="term" value="F:ureidoglycolate lyase activity"/>
    <property type="evidence" value="ECO:0007669"/>
    <property type="project" value="UniProtKB-EC"/>
</dbReference>
<dbReference type="EMBL" id="CP020474">
    <property type="protein sequence ID" value="ARE84196.1"/>
    <property type="molecule type" value="Genomic_DNA"/>
</dbReference>
<keyword evidence="2" id="KW-0659">Purine metabolism</keyword>
<evidence type="ECO:0000256" key="1">
    <source>
        <dbReference type="ARBA" id="ARBA00011738"/>
    </source>
</evidence>
<sequence length="165" mass="17843">MTGAGLIAQPLTAAAFAPYGDVLEVAGAPDRMINANLCGRFHDRARLEFLDGRAGISLFDAEARHLPYALDLMERHPLGSQAFIPLDNVPMLICVAADTHGRPTTPRAFLSQPGQGINLLRNVWHGVLAPIGRAGRYAVIDRIGPGDNLEEYHFDQPLTVEGPQP</sequence>
<comment type="subunit">
    <text evidence="1">Homodimer.</text>
</comment>
<dbReference type="SUPFAM" id="SSF51182">
    <property type="entry name" value="RmlC-like cupins"/>
    <property type="match status" value="1"/>
</dbReference>
<dbReference type="InterPro" id="IPR007247">
    <property type="entry name" value="Ureidogly_lyase"/>
</dbReference>
<name>A0A1V0RR73_9RHOB</name>
<dbReference type="AlphaFoldDB" id="A0A1V0RR73"/>
<keyword evidence="3 5" id="KW-0456">Lyase</keyword>
<evidence type="ECO:0000313" key="6">
    <source>
        <dbReference type="Proteomes" id="UP000192273"/>
    </source>
</evidence>
<dbReference type="RefSeq" id="WP_081507625.1">
    <property type="nucleotide sequence ID" value="NZ_CP020474.1"/>
</dbReference>
<dbReference type="InterPro" id="IPR024060">
    <property type="entry name" value="Ureidoglycolate_lyase_dom_sf"/>
</dbReference>
<dbReference type="PANTHER" id="PTHR21221:SF1">
    <property type="entry name" value="UREIDOGLYCOLATE LYASE"/>
    <property type="match status" value="1"/>
</dbReference>
<dbReference type="InterPro" id="IPR047233">
    <property type="entry name" value="UAH_cupin"/>
</dbReference>
<dbReference type="CDD" id="cd20298">
    <property type="entry name" value="cupin_UAH"/>
    <property type="match status" value="1"/>
</dbReference>
<dbReference type="Pfam" id="PF04115">
    <property type="entry name" value="Ureidogly_lyase"/>
    <property type="match status" value="1"/>
</dbReference>
<dbReference type="NCBIfam" id="NF009932">
    <property type="entry name" value="PRK13395.1"/>
    <property type="match status" value="1"/>
</dbReference>
<dbReference type="Proteomes" id="UP000192273">
    <property type="component" value="Chromosome"/>
</dbReference>